<keyword evidence="2 8" id="KW-0813">Transport</keyword>
<feature type="transmembrane region" description="Helical" evidence="8">
    <location>
        <begin position="12"/>
        <end position="30"/>
    </location>
</feature>
<feature type="transmembrane region" description="Helical" evidence="8">
    <location>
        <begin position="266"/>
        <end position="285"/>
    </location>
</feature>
<dbReference type="EMBL" id="FNEM01000025">
    <property type="protein sequence ID" value="SDK30677.1"/>
    <property type="molecule type" value="Genomic_DNA"/>
</dbReference>
<evidence type="ECO:0000256" key="4">
    <source>
        <dbReference type="ARBA" id="ARBA00022692"/>
    </source>
</evidence>
<feature type="transmembrane region" description="Helical" evidence="8">
    <location>
        <begin position="305"/>
        <end position="327"/>
    </location>
</feature>
<evidence type="ECO:0000256" key="8">
    <source>
        <dbReference type="RuleBase" id="RU363032"/>
    </source>
</evidence>
<name>A0A1G9ATU5_9GAMM</name>
<keyword evidence="6 8" id="KW-0472">Membrane</keyword>
<keyword evidence="3" id="KW-1003">Cell membrane</keyword>
<dbReference type="PANTHER" id="PTHR43163:SF6">
    <property type="entry name" value="DIPEPTIDE TRANSPORT SYSTEM PERMEASE PROTEIN DPPB-RELATED"/>
    <property type="match status" value="1"/>
</dbReference>
<evidence type="ECO:0000256" key="5">
    <source>
        <dbReference type="ARBA" id="ARBA00022989"/>
    </source>
</evidence>
<evidence type="ECO:0000313" key="11">
    <source>
        <dbReference type="Proteomes" id="UP000199527"/>
    </source>
</evidence>
<sequence length="343" mass="37611">MLNYLLRRINLFVLTTLMLFAVVYAVTLALPGELSSNLSGIADPTATQMTQIQDDYNLNHGPVLGYLTYVVKRISGDFGVSLNSGEAIADQLLQVLPASLELGILSIFLALLIGVPIGMLVTLSRNATLQRVVMTVTLLGFSVPVFWLGLLQIITFGIQFDWLPASGRINLMYDIPDFSGLLLIDILLSDVPWRSAAMMDAWAHLILPMSVVMVLPLTIIIRITRVSLAEELDKNYIRALEARGVSRYHLIMNHALPNAMAEVIRVLGLQLGPIASSTIIVELLFSWPGVGAWLVAALRQGDYTALQGGVLAISLFIVFLSILFDIAHTALNPISRKEIYGRN</sequence>
<dbReference type="Gene3D" id="1.10.3720.10">
    <property type="entry name" value="MetI-like"/>
    <property type="match status" value="1"/>
</dbReference>
<dbReference type="AlphaFoldDB" id="A0A1G9ATU5"/>
<feature type="domain" description="ABC transmembrane type-1" evidence="9">
    <location>
        <begin position="96"/>
        <end position="328"/>
    </location>
</feature>
<reference evidence="11" key="1">
    <citation type="submission" date="2016-10" db="EMBL/GenBank/DDBJ databases">
        <authorList>
            <person name="Varghese N."/>
            <person name="Submissions S."/>
        </authorList>
    </citation>
    <scope>NUCLEOTIDE SEQUENCE [LARGE SCALE GENOMIC DNA]</scope>
    <source>
        <strain evidence="11">DSM 23317</strain>
    </source>
</reference>
<dbReference type="OrthoDB" id="9805855at2"/>
<evidence type="ECO:0000256" key="1">
    <source>
        <dbReference type="ARBA" id="ARBA00004651"/>
    </source>
</evidence>
<keyword evidence="4 8" id="KW-0812">Transmembrane</keyword>
<dbReference type="SUPFAM" id="SSF161098">
    <property type="entry name" value="MetI-like"/>
    <property type="match status" value="1"/>
</dbReference>
<dbReference type="InterPro" id="IPR035906">
    <property type="entry name" value="MetI-like_sf"/>
</dbReference>
<keyword evidence="5 8" id="KW-1133">Transmembrane helix</keyword>
<comment type="similarity">
    <text evidence="7">Belongs to the binding-protein-dependent transport system permease family. OppBC subfamily.</text>
</comment>
<dbReference type="Pfam" id="PF00528">
    <property type="entry name" value="BPD_transp_1"/>
    <property type="match status" value="1"/>
</dbReference>
<dbReference type="CDD" id="cd06261">
    <property type="entry name" value="TM_PBP2"/>
    <property type="match status" value="1"/>
</dbReference>
<evidence type="ECO:0000256" key="3">
    <source>
        <dbReference type="ARBA" id="ARBA00022475"/>
    </source>
</evidence>
<dbReference type="GO" id="GO:0071916">
    <property type="term" value="F:dipeptide transmembrane transporter activity"/>
    <property type="evidence" value="ECO:0007669"/>
    <property type="project" value="TreeGrafter"/>
</dbReference>
<gene>
    <name evidence="10" type="ORF">SAMN04488540_12521</name>
</gene>
<evidence type="ECO:0000256" key="6">
    <source>
        <dbReference type="ARBA" id="ARBA00023136"/>
    </source>
</evidence>
<dbReference type="InterPro" id="IPR000515">
    <property type="entry name" value="MetI-like"/>
</dbReference>
<evidence type="ECO:0000259" key="9">
    <source>
        <dbReference type="PROSITE" id="PS50928"/>
    </source>
</evidence>
<feature type="transmembrane region" description="Helical" evidence="8">
    <location>
        <begin position="135"/>
        <end position="158"/>
    </location>
</feature>
<protein>
    <submittedName>
        <fullName evidence="10">Cationic peptide transport system permease protein</fullName>
    </submittedName>
</protein>
<comment type="subcellular location">
    <subcellularLocation>
        <location evidence="1 8">Cell membrane</location>
        <topology evidence="1 8">Multi-pass membrane protein</topology>
    </subcellularLocation>
</comment>
<dbReference type="PROSITE" id="PS50928">
    <property type="entry name" value="ABC_TM1"/>
    <property type="match status" value="1"/>
</dbReference>
<feature type="transmembrane region" description="Helical" evidence="8">
    <location>
        <begin position="102"/>
        <end position="123"/>
    </location>
</feature>
<keyword evidence="11" id="KW-1185">Reference proteome</keyword>
<proteinExistence type="inferred from homology"/>
<organism evidence="10 11">
    <name type="scientific">Ferrimonas sediminum</name>
    <dbReference type="NCBI Taxonomy" id="718193"/>
    <lineage>
        <taxon>Bacteria</taxon>
        <taxon>Pseudomonadati</taxon>
        <taxon>Pseudomonadota</taxon>
        <taxon>Gammaproteobacteria</taxon>
        <taxon>Alteromonadales</taxon>
        <taxon>Ferrimonadaceae</taxon>
        <taxon>Ferrimonas</taxon>
    </lineage>
</organism>
<dbReference type="GO" id="GO:0005886">
    <property type="term" value="C:plasma membrane"/>
    <property type="evidence" value="ECO:0007669"/>
    <property type="project" value="UniProtKB-SubCell"/>
</dbReference>
<dbReference type="Proteomes" id="UP000199527">
    <property type="component" value="Unassembled WGS sequence"/>
</dbReference>
<accession>A0A1G9ATU5</accession>
<feature type="transmembrane region" description="Helical" evidence="8">
    <location>
        <begin position="201"/>
        <end position="221"/>
    </location>
</feature>
<dbReference type="RefSeq" id="WP_090368255.1">
    <property type="nucleotide sequence ID" value="NZ_FNEM01000025.1"/>
</dbReference>
<evidence type="ECO:0000256" key="2">
    <source>
        <dbReference type="ARBA" id="ARBA00022448"/>
    </source>
</evidence>
<dbReference type="PANTHER" id="PTHR43163">
    <property type="entry name" value="DIPEPTIDE TRANSPORT SYSTEM PERMEASE PROTEIN DPPB-RELATED"/>
    <property type="match status" value="1"/>
</dbReference>
<evidence type="ECO:0000256" key="7">
    <source>
        <dbReference type="ARBA" id="ARBA00024202"/>
    </source>
</evidence>
<evidence type="ECO:0000313" key="10">
    <source>
        <dbReference type="EMBL" id="SDK30677.1"/>
    </source>
</evidence>